<protein>
    <submittedName>
        <fullName evidence="2">Uncharacterized protein</fullName>
    </submittedName>
</protein>
<gene>
    <name evidence="2" type="ORF">S03H2_11234</name>
</gene>
<feature type="transmembrane region" description="Helical" evidence="1">
    <location>
        <begin position="12"/>
        <end position="33"/>
    </location>
</feature>
<evidence type="ECO:0000313" key="2">
    <source>
        <dbReference type="EMBL" id="GAH40707.1"/>
    </source>
</evidence>
<sequence>MGMNTETFGGFVVGILLGILIMGIISISIGDIVHTKTLDNVCKQLTNNSNAYYDRTRVADEFICEIEHCCHHTCEPVNMGNTRRIDFGKEKKK</sequence>
<accession>X1F704</accession>
<keyword evidence="1" id="KW-0472">Membrane</keyword>
<reference evidence="2" key="1">
    <citation type="journal article" date="2014" name="Front. Microbiol.">
        <title>High frequency of phylogenetically diverse reductive dehalogenase-homologous genes in deep subseafloor sedimentary metagenomes.</title>
        <authorList>
            <person name="Kawai M."/>
            <person name="Futagami T."/>
            <person name="Toyoda A."/>
            <person name="Takaki Y."/>
            <person name="Nishi S."/>
            <person name="Hori S."/>
            <person name="Arai W."/>
            <person name="Tsubouchi T."/>
            <person name="Morono Y."/>
            <person name="Uchiyama I."/>
            <person name="Ito T."/>
            <person name="Fujiyama A."/>
            <person name="Inagaki F."/>
            <person name="Takami H."/>
        </authorList>
    </citation>
    <scope>NUCLEOTIDE SEQUENCE</scope>
    <source>
        <strain evidence="2">Expedition CK06-06</strain>
    </source>
</reference>
<keyword evidence="1" id="KW-0812">Transmembrane</keyword>
<dbReference type="EMBL" id="BARU01005741">
    <property type="protein sequence ID" value="GAH40707.1"/>
    <property type="molecule type" value="Genomic_DNA"/>
</dbReference>
<dbReference type="AlphaFoldDB" id="X1F704"/>
<organism evidence="2">
    <name type="scientific">marine sediment metagenome</name>
    <dbReference type="NCBI Taxonomy" id="412755"/>
    <lineage>
        <taxon>unclassified sequences</taxon>
        <taxon>metagenomes</taxon>
        <taxon>ecological metagenomes</taxon>
    </lineage>
</organism>
<proteinExistence type="predicted"/>
<comment type="caution">
    <text evidence="2">The sequence shown here is derived from an EMBL/GenBank/DDBJ whole genome shotgun (WGS) entry which is preliminary data.</text>
</comment>
<name>X1F704_9ZZZZ</name>
<evidence type="ECO:0000256" key="1">
    <source>
        <dbReference type="SAM" id="Phobius"/>
    </source>
</evidence>
<keyword evidence="1" id="KW-1133">Transmembrane helix</keyword>